<feature type="domain" description="HNH nuclease" evidence="3">
    <location>
        <begin position="329"/>
        <end position="379"/>
    </location>
</feature>
<dbReference type="KEGG" id="kfl:Kfla_2687"/>
<feature type="compositionally biased region" description="Low complexity" evidence="2">
    <location>
        <begin position="573"/>
        <end position="593"/>
    </location>
</feature>
<gene>
    <name evidence="4" type="ordered locus">Kfla_2687</name>
</gene>
<comment type="similarity">
    <text evidence="1">Belongs to the Rv1128c/1148c/1588c/1702c/1945/3466 family.</text>
</comment>
<evidence type="ECO:0000313" key="5">
    <source>
        <dbReference type="Proteomes" id="UP000007967"/>
    </source>
</evidence>
<keyword evidence="5" id="KW-1185">Reference proteome</keyword>
<dbReference type="GO" id="GO:0008270">
    <property type="term" value="F:zinc ion binding"/>
    <property type="evidence" value="ECO:0007669"/>
    <property type="project" value="InterPro"/>
</dbReference>
<dbReference type="AlphaFoldDB" id="D2PYV9"/>
<dbReference type="Gene3D" id="1.10.30.50">
    <property type="match status" value="1"/>
</dbReference>
<evidence type="ECO:0000259" key="3">
    <source>
        <dbReference type="SMART" id="SM00507"/>
    </source>
</evidence>
<dbReference type="GO" id="GO:0004519">
    <property type="term" value="F:endonuclease activity"/>
    <property type="evidence" value="ECO:0007669"/>
    <property type="project" value="UniProtKB-KW"/>
</dbReference>
<dbReference type="GO" id="GO:0003676">
    <property type="term" value="F:nucleic acid binding"/>
    <property type="evidence" value="ECO:0007669"/>
    <property type="project" value="InterPro"/>
</dbReference>
<dbReference type="Pfam" id="PF02720">
    <property type="entry name" value="DUF222"/>
    <property type="match status" value="1"/>
</dbReference>
<sequence>MSVPCGSMVDMEHWEQRPVWSMSGSEMLTALDTVHADISRLQTYRLELLAALDANGHAAEFGARDTAHLISTRHRLDPTDVRRDLRLATALPKYDTVRASLSPFTPSDPGSTAPLHPGQAEAIVTALERIPTTARVPVENLKVAEQELVKAAHVLSPADLRRLGKRVRDTLDTDGPEPAEARALAAETLWLKRGDLGTEFGGYLAGANAELLHTLILAGAKPHKTVDGHRDPRSRGKRQADALTTILTTAAATGTAAPSHGDIKPHVTVTIALNDLATATGTGTLASGTTLSAGAIRRLACDAGLIPIVLGTDSEPLDVGTHHRFVTRPIRHALNARDKGCIICTAPPAMCEAHHIVHWANGGPTALTNLALLCRPHHTDVHQGHYTLTTHNGRPHYTRPGWADPPPAHPRPSSDDSLPTSASLTHPSPSRASRQVAPARPSTGQVVLGRPSGGQIPLAGAPNGVVAPARASSALATSAGASSGLATSAGASVEEVAPGGRSGGRTAPVGSSSGHVVFTRASVGQVASADQVVLGGRSGGLVAPARSSGGEVASAGGLGGLVAKACLPGGPASVAPVAPAQAATAQGSRAQASPTSRPPPTLAGDRLTHGSAQA</sequence>
<organism evidence="4 5">
    <name type="scientific">Kribbella flavida (strain DSM 17836 / JCM 10339 / NBRC 14399)</name>
    <dbReference type="NCBI Taxonomy" id="479435"/>
    <lineage>
        <taxon>Bacteria</taxon>
        <taxon>Bacillati</taxon>
        <taxon>Actinomycetota</taxon>
        <taxon>Actinomycetes</taxon>
        <taxon>Propionibacteriales</taxon>
        <taxon>Kribbellaceae</taxon>
        <taxon>Kribbella</taxon>
    </lineage>
</organism>
<dbReference type="STRING" id="479435.Kfla_2687"/>
<name>D2PYV9_KRIFD</name>
<reference evidence="5" key="1">
    <citation type="submission" date="2009-09" db="EMBL/GenBank/DDBJ databases">
        <title>The complete genome of Kribbella flavida DSM 17836.</title>
        <authorList>
            <consortium name="US DOE Joint Genome Institute (JGI-PGF)"/>
            <person name="Lucas S."/>
            <person name="Copeland A."/>
            <person name="Lapidus A."/>
            <person name="Glavina del Rio T."/>
            <person name="Dalin E."/>
            <person name="Tice H."/>
            <person name="Bruce D."/>
            <person name="Goodwin L."/>
            <person name="Pitluck S."/>
            <person name="Kyrpides N."/>
            <person name="Mavromatis K."/>
            <person name="Ivanova N."/>
            <person name="Saunders E."/>
            <person name="Brettin T."/>
            <person name="Detter J.C."/>
            <person name="Han C."/>
            <person name="Larimer F."/>
            <person name="Land M."/>
            <person name="Hauser L."/>
            <person name="Markowitz V."/>
            <person name="Cheng J.-F."/>
            <person name="Hugenholtz P."/>
            <person name="Woyke T."/>
            <person name="Wu D."/>
            <person name="Pukall R."/>
            <person name="Klenk H.-P."/>
            <person name="Eisen J.A."/>
        </authorList>
    </citation>
    <scope>NUCLEOTIDE SEQUENCE [LARGE SCALE GENOMIC DNA]</scope>
    <source>
        <strain evidence="5">DSM 17836 / JCM 10339 / NBRC 14399</strain>
    </source>
</reference>
<evidence type="ECO:0000256" key="1">
    <source>
        <dbReference type="ARBA" id="ARBA00023450"/>
    </source>
</evidence>
<proteinExistence type="inferred from homology"/>
<dbReference type="EMBL" id="CP001736">
    <property type="protein sequence ID" value="ADB31753.1"/>
    <property type="molecule type" value="Genomic_DNA"/>
</dbReference>
<dbReference type="InterPro" id="IPR003615">
    <property type="entry name" value="HNH_nuc"/>
</dbReference>
<dbReference type="CDD" id="cd00085">
    <property type="entry name" value="HNHc"/>
    <property type="match status" value="1"/>
</dbReference>
<feature type="region of interest" description="Disordered" evidence="2">
    <location>
        <begin position="484"/>
        <end position="512"/>
    </location>
</feature>
<protein>
    <submittedName>
        <fullName evidence="4">HNH endonuclease</fullName>
    </submittedName>
</protein>
<evidence type="ECO:0000256" key="2">
    <source>
        <dbReference type="SAM" id="MobiDB-lite"/>
    </source>
</evidence>
<feature type="compositionally biased region" description="Polar residues" evidence="2">
    <location>
        <begin position="415"/>
        <end position="433"/>
    </location>
</feature>
<dbReference type="Pfam" id="PF01844">
    <property type="entry name" value="HNH"/>
    <property type="match status" value="1"/>
</dbReference>
<dbReference type="InterPro" id="IPR002711">
    <property type="entry name" value="HNH"/>
</dbReference>
<accession>D2PYV9</accession>
<reference evidence="4 5" key="2">
    <citation type="journal article" date="2010" name="Stand. Genomic Sci.">
        <title>Complete genome sequence of Kribbella flavida type strain (IFO 14399).</title>
        <authorList>
            <person name="Pukall R."/>
            <person name="Lapidus A."/>
            <person name="Glavina Del Rio T."/>
            <person name="Copeland A."/>
            <person name="Tice H."/>
            <person name="Cheng J.-F."/>
            <person name="Lucas S."/>
            <person name="Chen F."/>
            <person name="Nolan M."/>
            <person name="LaButti K."/>
            <person name="Pati A."/>
            <person name="Ivanova N."/>
            <person name="Mavrommatis K."/>
            <person name="Mikhailova N."/>
            <person name="Pitluck S."/>
            <person name="Bruce D."/>
            <person name="Goodwin L."/>
            <person name="Land M."/>
            <person name="Hauser L."/>
            <person name="Chang Y.-J."/>
            <person name="Jeffries C.D."/>
            <person name="Chen A."/>
            <person name="Palaniappan K."/>
            <person name="Chain P."/>
            <person name="Rohde M."/>
            <person name="Goeker M."/>
            <person name="Bristow J."/>
            <person name="Eisen J.A."/>
            <person name="Markowitz V."/>
            <person name="Hugenholtz P."/>
            <person name="Kyrpides N.C."/>
            <person name="Klenk H.-P."/>
            <person name="Brettin T."/>
        </authorList>
    </citation>
    <scope>NUCLEOTIDE SEQUENCE [LARGE SCALE GENOMIC DNA]</scope>
    <source>
        <strain evidence="5">DSM 17836 / JCM 10339 / NBRC 14399</strain>
    </source>
</reference>
<dbReference type="HOGENOM" id="CLU_444663_0_0_11"/>
<evidence type="ECO:0000313" key="4">
    <source>
        <dbReference type="EMBL" id="ADB31753.1"/>
    </source>
</evidence>
<keyword evidence="4" id="KW-0378">Hydrolase</keyword>
<dbReference type="eggNOG" id="COG1403">
    <property type="taxonomic scope" value="Bacteria"/>
</dbReference>
<feature type="region of interest" description="Disordered" evidence="2">
    <location>
        <begin position="385"/>
        <end position="455"/>
    </location>
</feature>
<dbReference type="SMART" id="SM00507">
    <property type="entry name" value="HNHc"/>
    <property type="match status" value="1"/>
</dbReference>
<dbReference type="Proteomes" id="UP000007967">
    <property type="component" value="Chromosome"/>
</dbReference>
<keyword evidence="4" id="KW-0255">Endonuclease</keyword>
<feature type="region of interest" description="Disordered" evidence="2">
    <location>
        <begin position="573"/>
        <end position="614"/>
    </location>
</feature>
<keyword evidence="4" id="KW-0540">Nuclease</keyword>
<dbReference type="InterPro" id="IPR003870">
    <property type="entry name" value="DUF222"/>
</dbReference>